<proteinExistence type="predicted"/>
<gene>
    <name evidence="1" type="ORF">DSCA_45920</name>
</gene>
<dbReference type="KEGG" id="dalk:DSCA_45920"/>
<dbReference type="EMBL" id="AP021874">
    <property type="protein sequence ID" value="BBO70662.1"/>
    <property type="molecule type" value="Genomic_DNA"/>
</dbReference>
<evidence type="ECO:0000313" key="2">
    <source>
        <dbReference type="Proteomes" id="UP000427906"/>
    </source>
</evidence>
<reference evidence="1 2" key="1">
    <citation type="submission" date="2019-11" db="EMBL/GenBank/DDBJ databases">
        <title>Comparative genomics of hydrocarbon-degrading Desulfosarcina strains.</title>
        <authorList>
            <person name="Watanabe M."/>
            <person name="Kojima H."/>
            <person name="Fukui M."/>
        </authorList>
    </citation>
    <scope>NUCLEOTIDE SEQUENCE [LARGE SCALE GENOMIC DNA]</scope>
    <source>
        <strain evidence="1 2">PL12</strain>
    </source>
</reference>
<dbReference type="AlphaFoldDB" id="A0A5K7YLP6"/>
<protein>
    <submittedName>
        <fullName evidence="1">Uncharacterized protein</fullName>
    </submittedName>
</protein>
<organism evidence="1 2">
    <name type="scientific">Desulfosarcina alkanivorans</name>
    <dbReference type="NCBI Taxonomy" id="571177"/>
    <lineage>
        <taxon>Bacteria</taxon>
        <taxon>Pseudomonadati</taxon>
        <taxon>Thermodesulfobacteriota</taxon>
        <taxon>Desulfobacteria</taxon>
        <taxon>Desulfobacterales</taxon>
        <taxon>Desulfosarcinaceae</taxon>
        <taxon>Desulfosarcina</taxon>
    </lineage>
</organism>
<name>A0A5K7YLP6_9BACT</name>
<evidence type="ECO:0000313" key="1">
    <source>
        <dbReference type="EMBL" id="BBO70662.1"/>
    </source>
</evidence>
<sequence length="95" mass="10710">MLIGLACEAISKRPASTHICVGRRFLSPERFVYASGRNDRGPLILARRQHVETAFGISAKNQKRVKDKIIPFWEGRSVTAFSQRFRKTGWIAPPG</sequence>
<accession>A0A5K7YLP6</accession>
<dbReference type="Proteomes" id="UP000427906">
    <property type="component" value="Chromosome"/>
</dbReference>
<keyword evidence="2" id="KW-1185">Reference proteome</keyword>